<organism evidence="1 2">
    <name type="scientific">Aeromonas caviae</name>
    <name type="common">Aeromonas punctata</name>
    <dbReference type="NCBI Taxonomy" id="648"/>
    <lineage>
        <taxon>Bacteria</taxon>
        <taxon>Pseudomonadati</taxon>
        <taxon>Pseudomonadota</taxon>
        <taxon>Gammaproteobacteria</taxon>
        <taxon>Aeromonadales</taxon>
        <taxon>Aeromonadaceae</taxon>
        <taxon>Aeromonas</taxon>
    </lineage>
</organism>
<dbReference type="Pfam" id="PF09829">
    <property type="entry name" value="DUF2057"/>
    <property type="match status" value="1"/>
</dbReference>
<gene>
    <name evidence="1" type="ORF">KAM382_41000</name>
</gene>
<dbReference type="RefSeq" id="WP_203763898.1">
    <property type="nucleotide sequence ID" value="NZ_AP024402.1"/>
</dbReference>
<comment type="caution">
    <text evidence="1">The sequence shown here is derived from an EMBL/GenBank/DDBJ whole genome shotgun (WGS) entry which is preliminary data.</text>
</comment>
<dbReference type="AlphaFoldDB" id="A0ABD0BDJ8"/>
<evidence type="ECO:0000313" key="2">
    <source>
        <dbReference type="Proteomes" id="UP000737420"/>
    </source>
</evidence>
<evidence type="ECO:0000313" key="1">
    <source>
        <dbReference type="EMBL" id="GJB94039.1"/>
    </source>
</evidence>
<dbReference type="EMBL" id="BPOP01000071">
    <property type="protein sequence ID" value="GJB94039.1"/>
    <property type="molecule type" value="Genomic_DNA"/>
</dbReference>
<accession>A0ABD0BDJ8</accession>
<sequence>MIRLLFFFILLLPMTLSVQAARLELADTLVLLASSRGQVSPFERALTLPAGDTRLLVRFDSPLDPGSTNESQGRVRSAPLLLTLTLPASGTLKLTTPPLADSRAIRHFATHPNLRLETPEGSHPLSATTLPRSQDSLMTDYQALLARYDAPARAAITPPSATLAQPATTPGAVPVDPELQRRYLAADEAQRKAFLRWALAL</sequence>
<dbReference type="Proteomes" id="UP000737420">
    <property type="component" value="Unassembled WGS sequence"/>
</dbReference>
<reference evidence="1 2" key="1">
    <citation type="submission" date="2021-07" db="EMBL/GenBank/DDBJ databases">
        <title>Draft genome sequence of carbapenem-resistant Aeromonas spp. in Japan.</title>
        <authorList>
            <person name="Maehana S."/>
            <person name="Suzuki M."/>
            <person name="Kitasato H."/>
        </authorList>
    </citation>
    <scope>NUCLEOTIDE SEQUENCE [LARGE SCALE GENOMIC DNA]</scope>
    <source>
        <strain evidence="1 2">KAM382</strain>
    </source>
</reference>
<protein>
    <submittedName>
        <fullName evidence="1">DUF2057 domain-containing protein</fullName>
    </submittedName>
</protein>
<proteinExistence type="predicted"/>
<dbReference type="InterPro" id="IPR018635">
    <property type="entry name" value="UPF0319"/>
</dbReference>
<name>A0ABD0BDJ8_AERCA</name>